<dbReference type="EMBL" id="CAJHNJ030000029">
    <property type="protein sequence ID" value="CAG9124033.1"/>
    <property type="molecule type" value="Genomic_DNA"/>
</dbReference>
<feature type="compositionally biased region" description="Low complexity" evidence="9">
    <location>
        <begin position="117"/>
        <end position="129"/>
    </location>
</feature>
<feature type="region of interest" description="Disordered" evidence="9">
    <location>
        <begin position="1"/>
        <end position="85"/>
    </location>
</feature>
<evidence type="ECO:0000256" key="1">
    <source>
        <dbReference type="ARBA" id="ARBA00000983"/>
    </source>
</evidence>
<proteinExistence type="inferred from homology"/>
<dbReference type="CDD" id="cd01650">
    <property type="entry name" value="RT_nLTR_like"/>
    <property type="match status" value="1"/>
</dbReference>
<evidence type="ECO:0000256" key="6">
    <source>
        <dbReference type="ARBA" id="ARBA00022842"/>
    </source>
</evidence>
<feature type="region of interest" description="Disordered" evidence="9">
    <location>
        <begin position="99"/>
        <end position="142"/>
    </location>
</feature>
<keyword evidence="12" id="KW-1185">Reference proteome</keyword>
<evidence type="ECO:0000259" key="10">
    <source>
        <dbReference type="PROSITE" id="PS50878"/>
    </source>
</evidence>
<dbReference type="Pfam" id="PF00078">
    <property type="entry name" value="RVT_1"/>
    <property type="match status" value="1"/>
</dbReference>
<evidence type="ECO:0000256" key="4">
    <source>
        <dbReference type="ARBA" id="ARBA00022723"/>
    </source>
</evidence>
<dbReference type="GO" id="GO:0046872">
    <property type="term" value="F:metal ion binding"/>
    <property type="evidence" value="ECO:0007669"/>
    <property type="project" value="UniProtKB-KW"/>
</dbReference>
<evidence type="ECO:0000256" key="8">
    <source>
        <dbReference type="RuleBase" id="RU365033"/>
    </source>
</evidence>
<organism evidence="11 12">
    <name type="scientific">Plutella xylostella</name>
    <name type="common">Diamondback moth</name>
    <name type="synonym">Plutella maculipennis</name>
    <dbReference type="NCBI Taxonomy" id="51655"/>
    <lineage>
        <taxon>Eukaryota</taxon>
        <taxon>Metazoa</taxon>
        <taxon>Ecdysozoa</taxon>
        <taxon>Arthropoda</taxon>
        <taxon>Hexapoda</taxon>
        <taxon>Insecta</taxon>
        <taxon>Pterygota</taxon>
        <taxon>Neoptera</taxon>
        <taxon>Endopterygota</taxon>
        <taxon>Lepidoptera</taxon>
        <taxon>Glossata</taxon>
        <taxon>Ditrysia</taxon>
        <taxon>Yponomeutoidea</taxon>
        <taxon>Plutellidae</taxon>
        <taxon>Plutella</taxon>
    </lineage>
</organism>
<dbReference type="InterPro" id="IPR000477">
    <property type="entry name" value="RT_dom"/>
</dbReference>
<keyword evidence="8" id="KW-0234">DNA repair</keyword>
<dbReference type="CDD" id="cd22326">
    <property type="entry name" value="FAN1-like"/>
    <property type="match status" value="1"/>
</dbReference>
<dbReference type="Pfam" id="PF08774">
    <property type="entry name" value="VRR_NUC"/>
    <property type="match status" value="1"/>
</dbReference>
<keyword evidence="7 8" id="KW-0464">Manganese</keyword>
<dbReference type="PANTHER" id="PTHR15749:SF4">
    <property type="entry name" value="FANCONI-ASSOCIATED NUCLEASE 1"/>
    <property type="match status" value="1"/>
</dbReference>
<dbReference type="GO" id="GO:0071897">
    <property type="term" value="P:DNA biosynthetic process"/>
    <property type="evidence" value="ECO:0007669"/>
    <property type="project" value="UniProtKB-ARBA"/>
</dbReference>
<keyword evidence="5 8" id="KW-0378">Hydrolase</keyword>
<sequence length="1225" mass="140234">MSQQLLTAYYKTSKVPETDSSMKRHSLSLRKSVTTAKRKLEIKPDPDGDSTIVISSDDDIDNKNFLLKDEPPNLSQGSVDSNTSSQTILYSPEISIKTEKDVQTPHSESSSPVCPQTPATTPSKSSVTPSKRKKFFSPNSKRRVTVKTNQNPNIPYLSVNKRLFQNVDVDDEPYVKASEGLDDKTIFLLSIINDFLKSSMKNLLSEPAVTLLSDYFHIPKLGMKLVCRLYWRKEGWYKKEELGKIWDEKQSGNIDEEVTNSMLTALVEKKFLLAGSTDNMTFKELTNLLKADQIKEICKELKIKTQNKKSAVEALEDFGRRPSIAKFFTDAGTQTNSKRVLQIMRDKAGPCYQLSDLTRDTLGKLYLLMYLGIDYDIIRTKKLEFMLINEKILRETFPVDRSLKIDNASLVFENAEEFERYWTAHCLHEEFLACEKHPEERCNYVTQVYLMYQDIPADCLIRYKSLPKWLQRFTPACIYLKIMDIGIADLKRRKCPENSLFAVEVLNCLLAQTFKQYKKGDWYAEKALILHSYLSKPEEAAKVLIEGFEADISDIAKDCMRPRAKKIAHQKNIHLDDNTRQTLLAFSTKETIMENNIPSIHFYKQPLDNPTKGKIMFETKTENGRITQGVEEYAISEYILSGEYTHGHHCEGAIFSTLFSLLFWEIIYSVPATAPGVFLCRYQRFPLDMHTEDFYNNRRDAIEERLRVIENASEEELIDMMWQVWDTRPEYELSGISRSLGWECVAGAAGCLRGARAAAVCRRVAPRRVSGAPDLLLYHEGTRQFGFRPGLSTESAVLGLKHTVKYYTDRKTNVYACFLDLSKAFDLVSYNVLWEKCRRSNLPMELVNIFQYWYDHQSNKVRWGDVYSDEYGLECGVRQGGITSPKLFNLYMDELIGELSSMHAGCYVDGKSCNNFSYADDMVLLSPSTGGLVKLLGACEQYAEKHGLKYNVTKSEIMIFKTENKLPQEIPSFLLCKNELNRVTRFKYLGHIVTDDLKDDEDIERERRALAVRANMLARRFARCTREVKVTLFRAYCQSFYTCSLWVNYTQRAINSLRVQYNNAFRMLLGLPRHCSASGMFAEARVDGFHAIVRKRTASLLSRVRGSTNTILAVIAGRLDGPILKHWNKLSALVTSILSTYIPTASSSISRGLVSGAPDLLLYHERTRQIKFVEVKSDMDKPSLRQIQWMQFLLAHDIPTEFCYVGANTTRQRSRRPPTAPKTPA</sequence>
<evidence type="ECO:0000256" key="5">
    <source>
        <dbReference type="ARBA" id="ARBA00022801"/>
    </source>
</evidence>
<keyword evidence="4 8" id="KW-0479">Metal-binding</keyword>
<keyword evidence="8" id="KW-0227">DNA damage</keyword>
<dbReference type="PROSITE" id="PS50878">
    <property type="entry name" value="RT_POL"/>
    <property type="match status" value="1"/>
</dbReference>
<feature type="compositionally biased region" description="Polar residues" evidence="9">
    <location>
        <begin position="104"/>
        <end position="114"/>
    </location>
</feature>
<evidence type="ECO:0000313" key="12">
    <source>
        <dbReference type="Proteomes" id="UP000653454"/>
    </source>
</evidence>
<dbReference type="GO" id="GO:0005634">
    <property type="term" value="C:nucleus"/>
    <property type="evidence" value="ECO:0007669"/>
    <property type="project" value="UniProtKB-SubCell"/>
</dbReference>
<dbReference type="InterPro" id="IPR049132">
    <property type="entry name" value="FAN1-like_euk"/>
</dbReference>
<evidence type="ECO:0000256" key="3">
    <source>
        <dbReference type="ARBA" id="ARBA00022722"/>
    </source>
</evidence>
<dbReference type="PANTHER" id="PTHR15749">
    <property type="entry name" value="FANCONI-ASSOCIATED NUCLEASE 1"/>
    <property type="match status" value="1"/>
</dbReference>
<feature type="domain" description="Reverse transcriptase" evidence="10">
    <location>
        <begin position="651"/>
        <end position="993"/>
    </location>
</feature>
<comment type="cofactor">
    <cofactor evidence="8">
        <name>Mg(2+)</name>
        <dbReference type="ChEBI" id="CHEBI:18420"/>
    </cofactor>
    <cofactor evidence="8">
        <name>Mn(2+)</name>
        <dbReference type="ChEBI" id="CHEBI:29035"/>
    </cofactor>
</comment>
<protein>
    <recommendedName>
        <fullName evidence="8">Fanconi-associated nuclease</fullName>
        <ecNumber evidence="8">3.1.4.1</ecNumber>
    </recommendedName>
</protein>
<dbReference type="AlphaFoldDB" id="A0A8S4FAY0"/>
<keyword evidence="6 8" id="KW-0460">Magnesium</keyword>
<evidence type="ECO:0000313" key="11">
    <source>
        <dbReference type="EMBL" id="CAG9124033.1"/>
    </source>
</evidence>
<reference evidence="11" key="1">
    <citation type="submission" date="2020-11" db="EMBL/GenBank/DDBJ databases">
        <authorList>
            <person name="Whiteford S."/>
        </authorList>
    </citation>
    <scope>NUCLEOTIDE SEQUENCE</scope>
</reference>
<dbReference type="GO" id="GO:0003676">
    <property type="term" value="F:nucleic acid binding"/>
    <property type="evidence" value="ECO:0007669"/>
    <property type="project" value="InterPro"/>
</dbReference>
<dbReference type="EC" id="3.1.4.1" evidence="8"/>
<comment type="catalytic activity">
    <reaction evidence="1 8">
        <text>Hydrolytically removes 5'-nucleotides successively from the 3'-hydroxy termini of 3'-hydroxy-terminated oligonucleotides.</text>
        <dbReference type="EC" id="3.1.4.1"/>
    </reaction>
</comment>
<keyword evidence="3 8" id="KW-0540">Nuclease</keyword>
<dbReference type="InterPro" id="IPR011856">
    <property type="entry name" value="tRNA_endonuc-like_dom_sf"/>
</dbReference>
<comment type="function">
    <text evidence="8">Nuclease required for the repair of DNA interstrand cross-links (ICL). Acts as a 5'-3' exonuclease that anchors at a cut end of DNA and cleaves DNA successively at every third nucleotide, allowing to excise an ICL from one strand through flanking incisions.</text>
</comment>
<dbReference type="InterPro" id="IPR043128">
    <property type="entry name" value="Rev_trsase/Diguanyl_cyclase"/>
</dbReference>
<gene>
    <name evidence="11" type="ORF">PLXY2_LOCUS8055</name>
</gene>
<accession>A0A8S4FAY0</accession>
<dbReference type="InterPro" id="IPR043502">
    <property type="entry name" value="DNA/RNA_pol_sf"/>
</dbReference>
<dbReference type="SMART" id="SM00990">
    <property type="entry name" value="VRR_NUC"/>
    <property type="match status" value="1"/>
</dbReference>
<evidence type="ECO:0000256" key="7">
    <source>
        <dbReference type="ARBA" id="ARBA00023211"/>
    </source>
</evidence>
<feature type="compositionally biased region" description="Polar residues" evidence="9">
    <location>
        <begin position="73"/>
        <end position="85"/>
    </location>
</feature>
<comment type="subcellular location">
    <subcellularLocation>
        <location evidence="8">Nucleus</location>
    </subcellularLocation>
</comment>
<evidence type="ECO:0000256" key="2">
    <source>
        <dbReference type="ARBA" id="ARBA00005533"/>
    </source>
</evidence>
<dbReference type="InterPro" id="IPR014883">
    <property type="entry name" value="VRR_NUC"/>
</dbReference>
<dbReference type="SUPFAM" id="SSF56672">
    <property type="entry name" value="DNA/RNA polymerases"/>
    <property type="match status" value="1"/>
</dbReference>
<dbReference type="GO" id="GO:0036297">
    <property type="term" value="P:interstrand cross-link repair"/>
    <property type="evidence" value="ECO:0007669"/>
    <property type="project" value="InterPro"/>
</dbReference>
<dbReference type="Gene3D" id="3.30.70.270">
    <property type="match status" value="1"/>
</dbReference>
<comment type="caution">
    <text evidence="11">The sequence shown here is derived from an EMBL/GenBank/DDBJ whole genome shotgun (WGS) entry which is preliminary data.</text>
</comment>
<keyword evidence="8" id="KW-0539">Nucleus</keyword>
<dbReference type="Proteomes" id="UP000653454">
    <property type="component" value="Unassembled WGS sequence"/>
</dbReference>
<name>A0A8S4FAY0_PLUXY</name>
<comment type="similarity">
    <text evidence="2 8">Belongs to the FAN1 family.</text>
</comment>
<feature type="compositionally biased region" description="Basic residues" evidence="9">
    <location>
        <begin position="130"/>
        <end position="142"/>
    </location>
</feature>
<dbReference type="InterPro" id="IPR033315">
    <property type="entry name" value="Fan1-like"/>
</dbReference>
<dbReference type="Gene3D" id="3.40.1350.10">
    <property type="match status" value="1"/>
</dbReference>
<dbReference type="InterPro" id="IPR049126">
    <property type="entry name" value="FAN1-like_TPR"/>
</dbReference>
<dbReference type="GO" id="GO:0004528">
    <property type="term" value="F:phosphodiesterase I activity"/>
    <property type="evidence" value="ECO:0007669"/>
    <property type="project" value="UniProtKB-EC"/>
</dbReference>
<dbReference type="Pfam" id="PF21170">
    <property type="entry name" value="FAN1_TPR"/>
    <property type="match status" value="1"/>
</dbReference>
<evidence type="ECO:0000256" key="9">
    <source>
        <dbReference type="SAM" id="MobiDB-lite"/>
    </source>
</evidence>